<dbReference type="EMBL" id="MT310860">
    <property type="protein sequence ID" value="QJD50442.1"/>
    <property type="molecule type" value="Genomic_DNA"/>
</dbReference>
<evidence type="ECO:0000313" key="2">
    <source>
        <dbReference type="EMBL" id="QJD50442.1"/>
    </source>
</evidence>
<reference evidence="2 3" key="1">
    <citation type="submission" date="2020-04" db="EMBL/GenBank/DDBJ databases">
        <authorList>
            <person name="Davenport L."/>
            <person name="Mcconahy L."/>
            <person name="Chen A."/>
            <person name="Cottrell A."/>
            <person name="Drouin R."/>
            <person name="Erdman M."/>
            <person name="Goranson S."/>
            <person name="Harrington A."/>
            <person name="Hecht A."/>
            <person name="Ramos M."/>
            <person name="Schutt J."/>
            <person name="Hayes S.G."/>
            <person name="Haydock J."/>
            <person name="Ettinger A.-S.H."/>
            <person name="Anders K.R."/>
            <person name="Garlena R.A."/>
            <person name="Russell D.A."/>
            <person name="Pope W.H."/>
            <person name="Jacobs-Sera D."/>
            <person name="Hatfull G.F."/>
        </authorList>
    </citation>
    <scope>NUCLEOTIDE SEQUENCE [LARGE SCALE GENOMIC DNA]</scope>
</reference>
<feature type="compositionally biased region" description="Basic and acidic residues" evidence="1">
    <location>
        <begin position="191"/>
        <end position="202"/>
    </location>
</feature>
<keyword evidence="3" id="KW-1185">Reference proteome</keyword>
<protein>
    <submittedName>
        <fullName evidence="2">Uncharacterized protein</fullName>
    </submittedName>
</protein>
<dbReference type="RefSeq" id="YP_009952928.1">
    <property type="nucleotide sequence ID" value="NC_051617.1"/>
</dbReference>
<accession>A0A6M3SZL1</accession>
<sequence length="233" mass="25465">MNAAATYTKTEAKAADRILAELTEAYFAAHDTWESAANRLHSAAGDNKSYAGYWKMSHDEALAAAQVRADDETIVRYNREGYVRAIEAYAPAKDAMNAANTAIDAHEEANYKGWLRFFIVPGGHIHRSRACSSLRITTRIGWLPELSGETEAEAVAEHGAMLCTKCFPSAPVEWTIGKAAPADQCAGSGERPVEGTKSDPRRRSVYGECPTCASRQIVTTYGVLRKHKTPKVK</sequence>
<evidence type="ECO:0000313" key="3">
    <source>
        <dbReference type="Proteomes" id="UP000501603"/>
    </source>
</evidence>
<dbReference type="Proteomes" id="UP000501603">
    <property type="component" value="Segment"/>
</dbReference>
<feature type="region of interest" description="Disordered" evidence="1">
    <location>
        <begin position="182"/>
        <end position="203"/>
    </location>
</feature>
<name>A0A6M3SZL1_9CAUD</name>
<dbReference type="GeneID" id="60324391"/>
<proteinExistence type="predicted"/>
<organism evidence="2 3">
    <name type="scientific">Mycobacterium phage Chris</name>
    <dbReference type="NCBI Taxonomy" id="2725626"/>
    <lineage>
        <taxon>Viruses</taxon>
        <taxon>Duplodnaviria</taxon>
        <taxon>Heunggongvirae</taxon>
        <taxon>Uroviricota</taxon>
        <taxon>Caudoviricetes</taxon>
        <taxon>Weiservirinae</taxon>
        <taxon>Anayavirus</taxon>
        <taxon>Anayavirus chris</taxon>
    </lineage>
</organism>
<gene>
    <name evidence="2" type="primary">40</name>
    <name evidence="2" type="ORF">SEA_CHRIS_40</name>
</gene>
<dbReference type="KEGG" id="vg:60324391"/>
<evidence type="ECO:0000256" key="1">
    <source>
        <dbReference type="SAM" id="MobiDB-lite"/>
    </source>
</evidence>